<protein>
    <submittedName>
        <fullName evidence="8">Predicted PurR-regulated permease PerM</fullName>
    </submittedName>
</protein>
<dbReference type="EMBL" id="FMYK01000004">
    <property type="protein sequence ID" value="SDC33786.1"/>
    <property type="molecule type" value="Genomic_DNA"/>
</dbReference>
<dbReference type="PANTHER" id="PTHR21716:SF64">
    <property type="entry name" value="AI-2 TRANSPORT PROTEIN TQSA"/>
    <property type="match status" value="1"/>
</dbReference>
<name>A0A1G6KTU8_9GAMM</name>
<evidence type="ECO:0000256" key="4">
    <source>
        <dbReference type="ARBA" id="ARBA00022989"/>
    </source>
</evidence>
<feature type="region of interest" description="Disordered" evidence="6">
    <location>
        <begin position="380"/>
        <end position="412"/>
    </location>
</feature>
<feature type="compositionally biased region" description="Polar residues" evidence="6">
    <location>
        <begin position="392"/>
        <end position="412"/>
    </location>
</feature>
<feature type="transmembrane region" description="Helical" evidence="7">
    <location>
        <begin position="58"/>
        <end position="79"/>
    </location>
</feature>
<evidence type="ECO:0000256" key="5">
    <source>
        <dbReference type="ARBA" id="ARBA00023136"/>
    </source>
</evidence>
<feature type="transmembrane region" description="Helical" evidence="7">
    <location>
        <begin position="314"/>
        <end position="340"/>
    </location>
</feature>
<evidence type="ECO:0000256" key="6">
    <source>
        <dbReference type="SAM" id="MobiDB-lite"/>
    </source>
</evidence>
<keyword evidence="3 7" id="KW-0812">Transmembrane</keyword>
<feature type="transmembrane region" description="Helical" evidence="7">
    <location>
        <begin position="248"/>
        <end position="269"/>
    </location>
</feature>
<dbReference type="RefSeq" id="WP_092619219.1">
    <property type="nucleotide sequence ID" value="NZ_FMYK01000004.1"/>
</dbReference>
<evidence type="ECO:0000256" key="2">
    <source>
        <dbReference type="ARBA" id="ARBA00009773"/>
    </source>
</evidence>
<evidence type="ECO:0000256" key="1">
    <source>
        <dbReference type="ARBA" id="ARBA00004141"/>
    </source>
</evidence>
<feature type="transmembrane region" description="Helical" evidence="7">
    <location>
        <begin position="5"/>
        <end position="23"/>
    </location>
</feature>
<comment type="similarity">
    <text evidence="2">Belongs to the autoinducer-2 exporter (AI-2E) (TC 2.A.86) family.</text>
</comment>
<keyword evidence="5 7" id="KW-0472">Membrane</keyword>
<keyword evidence="4 7" id="KW-1133">Transmembrane helix</keyword>
<dbReference type="GO" id="GO:0016020">
    <property type="term" value="C:membrane"/>
    <property type="evidence" value="ECO:0007669"/>
    <property type="project" value="UniProtKB-SubCell"/>
</dbReference>
<keyword evidence="9" id="KW-1185">Reference proteome</keyword>
<organism evidence="8 9">
    <name type="scientific">Acinetobacter marinus</name>
    <dbReference type="NCBI Taxonomy" id="281375"/>
    <lineage>
        <taxon>Bacteria</taxon>
        <taxon>Pseudomonadati</taxon>
        <taxon>Pseudomonadota</taxon>
        <taxon>Gammaproteobacteria</taxon>
        <taxon>Moraxellales</taxon>
        <taxon>Moraxellaceae</taxon>
        <taxon>Acinetobacter</taxon>
    </lineage>
</organism>
<feature type="transmembrane region" description="Helical" evidence="7">
    <location>
        <begin position="214"/>
        <end position="242"/>
    </location>
</feature>
<accession>A0A1G6KTU8</accession>
<dbReference type="InterPro" id="IPR002549">
    <property type="entry name" value="AI-2E-like"/>
</dbReference>
<comment type="subcellular location">
    <subcellularLocation>
        <location evidence="1">Membrane</location>
        <topology evidence="1">Multi-pass membrane protein</topology>
    </subcellularLocation>
</comment>
<dbReference type="Pfam" id="PF01594">
    <property type="entry name" value="AI-2E_transport"/>
    <property type="match status" value="1"/>
</dbReference>
<proteinExistence type="inferred from homology"/>
<dbReference type="OrthoDB" id="5792512at2"/>
<evidence type="ECO:0000313" key="8">
    <source>
        <dbReference type="EMBL" id="SDC33786.1"/>
    </source>
</evidence>
<sequence length="412" mass="45619">MHDLVLKRVFILAAVVCFLWLLYMLLPVVIPFLIAFLVAYLFSPLVDRMLRFGIPRWLAITSVFLIIVVGLVLVGWFLVPMIWSQLIYARDHIPEMIEWLNNTFLPWLSNTFNLVEMEINTDEMTTVAMDYIQTNYSVNNLQDLALRLAQSGLGFIQVGGMLILIPIIAFYFLLDWDKMLRHMRRSIPRPFENSVVTIVKECNQVLGAFVKGQFLVMILLGIVYAVGLQLIGIEVGLIIGIVAGLASIIPYLGFAVGIIAAVVATLLQFGVDWMQLLLVLVVFMIGQAVEGYILQPFLLGDKIGLSPVAVVFSVLAGAQLLGFAGMLIALPVAAVIVVLLRHLRDSYEQSVWYGAHQVGISEQLSDIELLAPQAPEFGEQVEHSVLSKKQSEASATTPQESAQNTDSSDSKG</sequence>
<dbReference type="Proteomes" id="UP000242317">
    <property type="component" value="Unassembled WGS sequence"/>
</dbReference>
<feature type="transmembrane region" description="Helical" evidence="7">
    <location>
        <begin position="276"/>
        <end position="294"/>
    </location>
</feature>
<evidence type="ECO:0000256" key="3">
    <source>
        <dbReference type="ARBA" id="ARBA00022692"/>
    </source>
</evidence>
<gene>
    <name evidence="8" type="ORF">SAMN05421749_104163</name>
</gene>
<evidence type="ECO:0000313" key="9">
    <source>
        <dbReference type="Proteomes" id="UP000242317"/>
    </source>
</evidence>
<dbReference type="AlphaFoldDB" id="A0A1G6KTU8"/>
<dbReference type="GO" id="GO:0055085">
    <property type="term" value="P:transmembrane transport"/>
    <property type="evidence" value="ECO:0007669"/>
    <property type="project" value="TreeGrafter"/>
</dbReference>
<reference evidence="9" key="1">
    <citation type="submission" date="2016-09" db="EMBL/GenBank/DDBJ databases">
        <authorList>
            <person name="Varghese N."/>
            <person name="Submissions S."/>
        </authorList>
    </citation>
    <scope>NUCLEOTIDE SEQUENCE [LARGE SCALE GENOMIC DNA]</scope>
    <source>
        <strain evidence="9">ANC 3699</strain>
    </source>
</reference>
<evidence type="ECO:0000256" key="7">
    <source>
        <dbReference type="SAM" id="Phobius"/>
    </source>
</evidence>
<feature type="transmembrane region" description="Helical" evidence="7">
    <location>
        <begin position="154"/>
        <end position="174"/>
    </location>
</feature>
<dbReference type="PANTHER" id="PTHR21716">
    <property type="entry name" value="TRANSMEMBRANE PROTEIN"/>
    <property type="match status" value="1"/>
</dbReference>